<dbReference type="EMBL" id="BAABWN010000002">
    <property type="protein sequence ID" value="GAA6166895.1"/>
    <property type="molecule type" value="Genomic_DNA"/>
</dbReference>
<evidence type="ECO:0000256" key="20">
    <source>
        <dbReference type="ARBA" id="ARBA00023264"/>
    </source>
</evidence>
<evidence type="ECO:0000256" key="14">
    <source>
        <dbReference type="ARBA" id="ARBA00022840"/>
    </source>
</evidence>
<gene>
    <name evidence="23" type="ORF">NBRC116591_07050</name>
</gene>
<evidence type="ECO:0000313" key="24">
    <source>
        <dbReference type="Proteomes" id="UP001465153"/>
    </source>
</evidence>
<dbReference type="InterPro" id="IPR000829">
    <property type="entry name" value="DAGK"/>
</dbReference>
<dbReference type="InterPro" id="IPR036945">
    <property type="entry name" value="DAGK_sf"/>
</dbReference>
<comment type="caution">
    <text evidence="23">The sequence shown here is derived from an EMBL/GenBank/DDBJ whole genome shotgun (WGS) entry which is preliminary data.</text>
</comment>
<accession>A0ABQ0A5H4</accession>
<evidence type="ECO:0000256" key="11">
    <source>
        <dbReference type="ARBA" id="ARBA00022723"/>
    </source>
</evidence>
<keyword evidence="20 21" id="KW-1208">Phospholipid metabolism</keyword>
<dbReference type="InterPro" id="IPR033718">
    <property type="entry name" value="DAGK_prok"/>
</dbReference>
<evidence type="ECO:0000256" key="19">
    <source>
        <dbReference type="ARBA" id="ARBA00023209"/>
    </source>
</evidence>
<dbReference type="Pfam" id="PF01219">
    <property type="entry name" value="DAGK_prokar"/>
    <property type="match status" value="1"/>
</dbReference>
<sequence>MTRPDIDTATTNSESSNSASNNNEDKVYGLKRPSPPLKRLTKAAYYSIKGIRTTFRYEQAFRFEVYALLVAIPLSMLIAKTPFEYLLLIGSVIAVMIVELLNTGIEMIVDRVGVEHHELSGRAKDAGSAAVFMTMILAAACWILTAIY</sequence>
<evidence type="ECO:0000256" key="2">
    <source>
        <dbReference type="ARBA" id="ARBA00004429"/>
    </source>
</evidence>
<keyword evidence="10 21" id="KW-0812">Transmembrane</keyword>
<dbReference type="Proteomes" id="UP001465153">
    <property type="component" value="Unassembled WGS sequence"/>
</dbReference>
<evidence type="ECO:0000256" key="8">
    <source>
        <dbReference type="ARBA" id="ARBA00022519"/>
    </source>
</evidence>
<protein>
    <recommendedName>
        <fullName evidence="5 21">Diacylglycerol kinase</fullName>
        <ecNumber evidence="4 21">2.7.1.107</ecNumber>
    </recommendedName>
</protein>
<keyword evidence="14 21" id="KW-0067">ATP-binding</keyword>
<keyword evidence="11" id="KW-0479">Metal-binding</keyword>
<keyword evidence="17 21" id="KW-0443">Lipid metabolism</keyword>
<comment type="similarity">
    <text evidence="3 21">Belongs to the bacterial diacylglycerol kinase family.</text>
</comment>
<keyword evidence="15" id="KW-0460">Magnesium</keyword>
<evidence type="ECO:0000256" key="16">
    <source>
        <dbReference type="ARBA" id="ARBA00022989"/>
    </source>
</evidence>
<evidence type="ECO:0000256" key="18">
    <source>
        <dbReference type="ARBA" id="ARBA00023136"/>
    </source>
</evidence>
<keyword evidence="12 21" id="KW-0547">Nucleotide-binding</keyword>
<evidence type="ECO:0000256" key="4">
    <source>
        <dbReference type="ARBA" id="ARBA00012133"/>
    </source>
</evidence>
<dbReference type="CDD" id="cd14264">
    <property type="entry name" value="DAGK_IM"/>
    <property type="match status" value="1"/>
</dbReference>
<dbReference type="RefSeq" id="WP_233087673.1">
    <property type="nucleotide sequence ID" value="NZ_BAABWN010000002.1"/>
</dbReference>
<keyword evidence="19" id="KW-0594">Phospholipid biosynthesis</keyword>
<dbReference type="PANTHER" id="PTHR34299:SF1">
    <property type="entry name" value="DIACYLGLYCEROL KINASE"/>
    <property type="match status" value="1"/>
</dbReference>
<keyword evidence="8 21" id="KW-0997">Cell inner membrane</keyword>
<comment type="function">
    <text evidence="21">Catalyzes the ATP-dependent phosphorylation of sn-l,2-diacylglycerol (DAG) to phosphatidic acid. Involved in the recycling of diacylglycerol produced as a by-product during membrane-derived oligosaccharide (MDO) biosynthesis.</text>
</comment>
<evidence type="ECO:0000256" key="13">
    <source>
        <dbReference type="ARBA" id="ARBA00022777"/>
    </source>
</evidence>
<evidence type="ECO:0000256" key="1">
    <source>
        <dbReference type="ARBA" id="ARBA00001946"/>
    </source>
</evidence>
<evidence type="ECO:0000256" key="12">
    <source>
        <dbReference type="ARBA" id="ARBA00022741"/>
    </source>
</evidence>
<dbReference type="PANTHER" id="PTHR34299">
    <property type="entry name" value="DIACYLGLYCEROL KINASE"/>
    <property type="match status" value="1"/>
</dbReference>
<feature type="compositionally biased region" description="Low complexity" evidence="22">
    <location>
        <begin position="8"/>
        <end position="22"/>
    </location>
</feature>
<evidence type="ECO:0000256" key="9">
    <source>
        <dbReference type="ARBA" id="ARBA00022679"/>
    </source>
</evidence>
<comment type="cofactor">
    <cofactor evidence="1">
        <name>Mg(2+)</name>
        <dbReference type="ChEBI" id="CHEBI:18420"/>
    </cofactor>
</comment>
<comment type="subcellular location">
    <subcellularLocation>
        <location evidence="2 21">Cell inner membrane</location>
        <topology evidence="2 21">Multi-pass membrane protein</topology>
    </subcellularLocation>
</comment>
<proteinExistence type="inferred from homology"/>
<comment type="catalytic activity">
    <reaction evidence="21">
        <text>a 1,2-diacyl-sn-glycerol + ATP = a 1,2-diacyl-sn-glycero-3-phosphate + ADP + H(+)</text>
        <dbReference type="Rhea" id="RHEA:10272"/>
        <dbReference type="ChEBI" id="CHEBI:15378"/>
        <dbReference type="ChEBI" id="CHEBI:17815"/>
        <dbReference type="ChEBI" id="CHEBI:30616"/>
        <dbReference type="ChEBI" id="CHEBI:58608"/>
        <dbReference type="ChEBI" id="CHEBI:456216"/>
        <dbReference type="EC" id="2.7.1.107"/>
    </reaction>
</comment>
<organism evidence="23 24">
    <name type="scientific">Sessilibacter corallicola</name>
    <dbReference type="NCBI Taxonomy" id="2904075"/>
    <lineage>
        <taxon>Bacteria</taxon>
        <taxon>Pseudomonadati</taxon>
        <taxon>Pseudomonadota</taxon>
        <taxon>Gammaproteobacteria</taxon>
        <taxon>Cellvibrionales</taxon>
        <taxon>Cellvibrionaceae</taxon>
        <taxon>Sessilibacter</taxon>
    </lineage>
</organism>
<evidence type="ECO:0000256" key="7">
    <source>
        <dbReference type="ARBA" id="ARBA00022516"/>
    </source>
</evidence>
<evidence type="ECO:0000256" key="6">
    <source>
        <dbReference type="ARBA" id="ARBA00022475"/>
    </source>
</evidence>
<evidence type="ECO:0000256" key="22">
    <source>
        <dbReference type="SAM" id="MobiDB-lite"/>
    </source>
</evidence>
<evidence type="ECO:0000256" key="21">
    <source>
        <dbReference type="RuleBase" id="RU363065"/>
    </source>
</evidence>
<keyword evidence="24" id="KW-1185">Reference proteome</keyword>
<feature type="transmembrane region" description="Helical" evidence="21">
    <location>
        <begin position="126"/>
        <end position="147"/>
    </location>
</feature>
<evidence type="ECO:0000256" key="5">
    <source>
        <dbReference type="ARBA" id="ARBA00017575"/>
    </source>
</evidence>
<reference evidence="23 24" key="1">
    <citation type="submission" date="2024-04" db="EMBL/GenBank/DDBJ databases">
        <title>Draft genome sequence of Sessilibacter corallicola NBRC 116591.</title>
        <authorList>
            <person name="Miyakawa T."/>
            <person name="Kusuya Y."/>
            <person name="Miura T."/>
        </authorList>
    </citation>
    <scope>NUCLEOTIDE SEQUENCE [LARGE SCALE GENOMIC DNA]</scope>
    <source>
        <strain evidence="23 24">KU-00831-HH</strain>
    </source>
</reference>
<keyword evidence="6" id="KW-1003">Cell membrane</keyword>
<keyword evidence="13 21" id="KW-0418">Kinase</keyword>
<feature type="region of interest" description="Disordered" evidence="22">
    <location>
        <begin position="1"/>
        <end position="34"/>
    </location>
</feature>
<keyword evidence="9 21" id="KW-0808">Transferase</keyword>
<evidence type="ECO:0000313" key="23">
    <source>
        <dbReference type="EMBL" id="GAA6166895.1"/>
    </source>
</evidence>
<evidence type="ECO:0000256" key="3">
    <source>
        <dbReference type="ARBA" id="ARBA00005967"/>
    </source>
</evidence>
<feature type="transmembrane region" description="Helical" evidence="21">
    <location>
        <begin position="61"/>
        <end position="79"/>
    </location>
</feature>
<name>A0ABQ0A5H4_9GAMM</name>
<evidence type="ECO:0000256" key="17">
    <source>
        <dbReference type="ARBA" id="ARBA00023098"/>
    </source>
</evidence>
<keyword evidence="7" id="KW-0444">Lipid biosynthesis</keyword>
<feature type="transmembrane region" description="Helical" evidence="21">
    <location>
        <begin position="85"/>
        <end position="105"/>
    </location>
</feature>
<keyword evidence="18 21" id="KW-0472">Membrane</keyword>
<evidence type="ECO:0000256" key="15">
    <source>
        <dbReference type="ARBA" id="ARBA00022842"/>
    </source>
</evidence>
<dbReference type="EC" id="2.7.1.107" evidence="4 21"/>
<evidence type="ECO:0000256" key="10">
    <source>
        <dbReference type="ARBA" id="ARBA00022692"/>
    </source>
</evidence>
<keyword evidence="16 21" id="KW-1133">Transmembrane helix</keyword>
<dbReference type="Gene3D" id="1.10.287.3610">
    <property type="match status" value="1"/>
</dbReference>